<organism evidence="5 6">
    <name type="scientific">Candidatus Nealsonbacteria bacterium RIFOXYB1_FULL_40_15</name>
    <dbReference type="NCBI Taxonomy" id="1801677"/>
    <lineage>
        <taxon>Bacteria</taxon>
        <taxon>Candidatus Nealsoniibacteriota</taxon>
    </lineage>
</organism>
<sequence length="490" mass="57509">MTNDFIVGIITKKWKYSYARRMTYQKVRLYHWAFWNGFSKIFNYRQRYEIYRFINGTQSNYFVVQEIKGFEKNLLNKFSDKRFIFKTVRKIPKLLKYGFKKYLVSVKSFPQDLRGYSNAKIIKVLNKYYKLEQEVGVYFWILFETVEKVLVLSTRETLKKSGLSVNEAGELLKKLSEPIKIIPIDMERTSLLKVALLAGEKQEKALKKHCREFGYMPMYDINFESYSLEYFKNKLAELNKIPREDIEKETIEIKEKYKNRYIFYKKTISKFKDKKDCYYLLDFFANFGYLKDFKPYTRDKGGYYIKNTFKEIAKRLELTLDQVLFLNEIEIEGMLKGNTKISSQELDKRKNDSVYYCDEDKIYIITDKEQLNKIDKFLNKNEKTKELEGLGVSAGKCSGKVRIILSNSDFSKFKKGEILVTSATRPDFIPIIQKASAIITDEGGMLSHAAIVSRELKKPCIVGTLKATKVLKDGDVIEVDANNGIIKIIK</sequence>
<evidence type="ECO:0000256" key="3">
    <source>
        <dbReference type="ARBA" id="ARBA00022840"/>
    </source>
</evidence>
<dbReference type="PANTHER" id="PTHR43030">
    <property type="entry name" value="PHOSPHOENOLPYRUVATE SYNTHASE"/>
    <property type="match status" value="1"/>
</dbReference>
<dbReference type="GO" id="GO:0008986">
    <property type="term" value="F:pyruvate, water dikinase activity"/>
    <property type="evidence" value="ECO:0007669"/>
    <property type="project" value="InterPro"/>
</dbReference>
<dbReference type="Proteomes" id="UP000177740">
    <property type="component" value="Unassembled WGS sequence"/>
</dbReference>
<comment type="caution">
    <text evidence="5">The sequence shown here is derived from an EMBL/GenBank/DDBJ whole genome shotgun (WGS) entry which is preliminary data.</text>
</comment>
<dbReference type="SUPFAM" id="SSF52009">
    <property type="entry name" value="Phosphohistidine domain"/>
    <property type="match status" value="1"/>
</dbReference>
<protein>
    <recommendedName>
        <fullName evidence="4">PEP-utilising enzyme mobile domain-containing protein</fullName>
    </recommendedName>
</protein>
<dbReference type="AlphaFoldDB" id="A0A1G2EMD6"/>
<evidence type="ECO:0000313" key="5">
    <source>
        <dbReference type="EMBL" id="OGZ26712.1"/>
    </source>
</evidence>
<keyword evidence="2" id="KW-0547">Nucleotide-binding</keyword>
<dbReference type="GO" id="GO:0005524">
    <property type="term" value="F:ATP binding"/>
    <property type="evidence" value="ECO:0007669"/>
    <property type="project" value="UniProtKB-KW"/>
</dbReference>
<evidence type="ECO:0000256" key="2">
    <source>
        <dbReference type="ARBA" id="ARBA00022741"/>
    </source>
</evidence>
<accession>A0A1G2EMD6</accession>
<feature type="domain" description="PEP-utilising enzyme mobile" evidence="4">
    <location>
        <begin position="413"/>
        <end position="484"/>
    </location>
</feature>
<evidence type="ECO:0000259" key="4">
    <source>
        <dbReference type="Pfam" id="PF00391"/>
    </source>
</evidence>
<comment type="similarity">
    <text evidence="1">Belongs to the PEP-utilizing enzyme family.</text>
</comment>
<evidence type="ECO:0000256" key="1">
    <source>
        <dbReference type="ARBA" id="ARBA00007837"/>
    </source>
</evidence>
<dbReference type="PANTHER" id="PTHR43030:SF1">
    <property type="entry name" value="PHOSPHOENOLPYRUVATE SYNTHASE"/>
    <property type="match status" value="1"/>
</dbReference>
<dbReference type="STRING" id="1801677.A2365_02330"/>
<keyword evidence="3" id="KW-0067">ATP-binding</keyword>
<evidence type="ECO:0000313" key="6">
    <source>
        <dbReference type="Proteomes" id="UP000177740"/>
    </source>
</evidence>
<dbReference type="InterPro" id="IPR036637">
    <property type="entry name" value="Phosphohistidine_dom_sf"/>
</dbReference>
<dbReference type="InterPro" id="IPR006319">
    <property type="entry name" value="PEP_synth"/>
</dbReference>
<dbReference type="InterPro" id="IPR008279">
    <property type="entry name" value="PEP-util_enz_mobile_dom"/>
</dbReference>
<name>A0A1G2EMD6_9BACT</name>
<dbReference type="Gene3D" id="3.50.30.10">
    <property type="entry name" value="Phosphohistidine domain"/>
    <property type="match status" value="1"/>
</dbReference>
<dbReference type="Pfam" id="PF00391">
    <property type="entry name" value="PEP-utilizers"/>
    <property type="match status" value="1"/>
</dbReference>
<reference evidence="5 6" key="1">
    <citation type="journal article" date="2016" name="Nat. Commun.">
        <title>Thousands of microbial genomes shed light on interconnected biogeochemical processes in an aquifer system.</title>
        <authorList>
            <person name="Anantharaman K."/>
            <person name="Brown C.T."/>
            <person name="Hug L.A."/>
            <person name="Sharon I."/>
            <person name="Castelle C.J."/>
            <person name="Probst A.J."/>
            <person name="Thomas B.C."/>
            <person name="Singh A."/>
            <person name="Wilkins M.J."/>
            <person name="Karaoz U."/>
            <person name="Brodie E.L."/>
            <person name="Williams K.H."/>
            <person name="Hubbard S.S."/>
            <person name="Banfield J.F."/>
        </authorList>
    </citation>
    <scope>NUCLEOTIDE SEQUENCE [LARGE SCALE GENOMIC DNA]</scope>
</reference>
<proteinExistence type="inferred from homology"/>
<dbReference type="EMBL" id="MHMM01000017">
    <property type="protein sequence ID" value="OGZ26712.1"/>
    <property type="molecule type" value="Genomic_DNA"/>
</dbReference>
<gene>
    <name evidence="5" type="ORF">A2365_02330</name>
</gene>